<reference evidence="2" key="1">
    <citation type="submission" date="2021-01" db="EMBL/GenBank/DDBJ databases">
        <authorList>
            <consortium name="Genoscope - CEA"/>
            <person name="William W."/>
        </authorList>
    </citation>
    <scope>NUCLEOTIDE SEQUENCE</scope>
</reference>
<dbReference type="PANTHER" id="PTHR33706:SF1">
    <property type="entry name" value="TPR REPEAT PROTEIN"/>
    <property type="match status" value="1"/>
</dbReference>
<gene>
    <name evidence="2" type="ORF">PSON_ATCC_30995.1.T0750276</name>
</gene>
<proteinExistence type="predicted"/>
<evidence type="ECO:0000256" key="1">
    <source>
        <dbReference type="SAM" id="SignalP"/>
    </source>
</evidence>
<accession>A0A8S1PDQ7</accession>
<comment type="caution">
    <text evidence="2">The sequence shown here is derived from an EMBL/GenBank/DDBJ whole genome shotgun (WGS) entry which is preliminary data.</text>
</comment>
<name>A0A8S1PDQ7_9CILI</name>
<sequence length="747" mass="86837">MNICKLCILIEILEAQTMLVLATQQLIGEYQKALYLNQFEKAKIIIKPKKQSNTIQILDNLLLTYTQNNNEIMFEKGYYKFCAQSSISSPDCYRVKLQILNLIVKFSSFSNCFKQFLFKSNQNILIQKKMNSKITQIRNENNNQLKVYKWDSFDRKLTKINIQVSINNNNLIILSFQDNILRKYLQDDSTNFEIFQNMEQIKYFEWQGEYEPNKKKIGKWKATWNGEVILDGGYYKNGLKLGLWEQPIKNYMSIAQVYEVGEYFNDQKTGTWKYIQNNKNIGGGVFNELGQKNQKWVELSDGFWDGSQIIYIGEYKNGNKVGRWDIEFRDDINTAFSLIGGGSYDDAGDELKLGNWVEIIENFGDFPYVKQNGVYKNGKKVGRWDIYWNWNGNQKKIGGGLYDDAGYGLKQGNWVEITDNFQYNSQVTYNGEYKNGQKACRWDIWLKCPYSNKLNEKIGGGQYDSAGYGLKQGDWVEILDNFYDAQLTYNGRYKNGKKIGIWNIQYRYRQSDPFYKIAGGSYDEIGNEIKFGDWFEISDNFQDSYVTCNGGYQYGKKVGRWNFMYEGDQIGGGFYDEENNGVKIGQWIELDQAFFGCKQVTYHGEYQNGRKVGKWNIFAWGQLIGGGLYDEEDDAIKIGQWIELDEAFSGDNQITFQGEYKNGRKVGRWNIYVGQYLIGGGSYHQNGDGLKLGDWIEISDGFQNSSQSTYNGKYKDGKKIGTWRKMRRDINKMQEGFITVEEIKYDN</sequence>
<keyword evidence="3" id="KW-1185">Reference proteome</keyword>
<dbReference type="AlphaFoldDB" id="A0A8S1PDQ7"/>
<keyword evidence="1" id="KW-0732">Signal</keyword>
<evidence type="ECO:0000313" key="3">
    <source>
        <dbReference type="Proteomes" id="UP000692954"/>
    </source>
</evidence>
<dbReference type="PANTHER" id="PTHR33706">
    <property type="entry name" value="MORN VARIANT REPEAT PROTEIN"/>
    <property type="match status" value="1"/>
</dbReference>
<feature type="chain" id="PRO_5035860993" evidence="1">
    <location>
        <begin position="23"/>
        <end position="747"/>
    </location>
</feature>
<evidence type="ECO:0000313" key="2">
    <source>
        <dbReference type="EMBL" id="CAD8101442.1"/>
    </source>
</evidence>
<dbReference type="Proteomes" id="UP000692954">
    <property type="component" value="Unassembled WGS sequence"/>
</dbReference>
<dbReference type="EMBL" id="CAJJDN010000075">
    <property type="protein sequence ID" value="CAD8101442.1"/>
    <property type="molecule type" value="Genomic_DNA"/>
</dbReference>
<protein>
    <submittedName>
        <fullName evidence="2">Uncharacterized protein</fullName>
    </submittedName>
</protein>
<organism evidence="2 3">
    <name type="scientific">Paramecium sonneborni</name>
    <dbReference type="NCBI Taxonomy" id="65129"/>
    <lineage>
        <taxon>Eukaryota</taxon>
        <taxon>Sar</taxon>
        <taxon>Alveolata</taxon>
        <taxon>Ciliophora</taxon>
        <taxon>Intramacronucleata</taxon>
        <taxon>Oligohymenophorea</taxon>
        <taxon>Peniculida</taxon>
        <taxon>Parameciidae</taxon>
        <taxon>Paramecium</taxon>
    </lineage>
</organism>
<feature type="signal peptide" evidence="1">
    <location>
        <begin position="1"/>
        <end position="22"/>
    </location>
</feature>